<evidence type="ECO:0000256" key="1">
    <source>
        <dbReference type="SAM" id="MobiDB-lite"/>
    </source>
</evidence>
<gene>
    <name evidence="2" type="ORF">DKX38_016922</name>
    <name evidence="3" type="ORF">DKX38_016980</name>
</gene>
<evidence type="ECO:0000313" key="4">
    <source>
        <dbReference type="Proteomes" id="UP000326939"/>
    </source>
</evidence>
<sequence>MIKGGYLNLKTENDINVVKGNNKAKKLKRNSKEKRKGGDMESQAPNKSRFVMIEPRQSWDFYVTAWIGSVKKLDWRFYKGIKPSVAMNPIFEDLASAYPDVLFLTVDVDGVRVRKWRRRKAMPAPVLVKDGAQVDKIVSGCRSRRDWKRTDSFFQSIPAYIALSL</sequence>
<dbReference type="SUPFAM" id="SSF52833">
    <property type="entry name" value="Thioredoxin-like"/>
    <property type="match status" value="1"/>
</dbReference>
<evidence type="ECO:0008006" key="5">
    <source>
        <dbReference type="Google" id="ProtNLM"/>
    </source>
</evidence>
<dbReference type="CDD" id="cd02947">
    <property type="entry name" value="TRX_family"/>
    <property type="match status" value="1"/>
</dbReference>
<proteinExistence type="predicted"/>
<organism evidence="3 4">
    <name type="scientific">Salix brachista</name>
    <dbReference type="NCBI Taxonomy" id="2182728"/>
    <lineage>
        <taxon>Eukaryota</taxon>
        <taxon>Viridiplantae</taxon>
        <taxon>Streptophyta</taxon>
        <taxon>Embryophyta</taxon>
        <taxon>Tracheophyta</taxon>
        <taxon>Spermatophyta</taxon>
        <taxon>Magnoliopsida</taxon>
        <taxon>eudicotyledons</taxon>
        <taxon>Gunneridae</taxon>
        <taxon>Pentapetalae</taxon>
        <taxon>rosids</taxon>
        <taxon>fabids</taxon>
        <taxon>Malpighiales</taxon>
        <taxon>Salicaceae</taxon>
        <taxon>Saliceae</taxon>
        <taxon>Salix</taxon>
    </lineage>
</organism>
<reference evidence="3" key="3">
    <citation type="submission" date="2019-05" db="EMBL/GenBank/DDBJ databases">
        <authorList>
            <person name="Zhang R."/>
        </authorList>
    </citation>
    <scope>NUCLEOTIDE SEQUENCE [LARGE SCALE GENOMIC DNA]</scope>
    <source>
        <strain evidence="3">Br00</strain>
        <tissue evidence="3">Leaf</tissue>
    </source>
</reference>
<feature type="compositionally biased region" description="Basic residues" evidence="1">
    <location>
        <begin position="22"/>
        <end position="35"/>
    </location>
</feature>
<evidence type="ECO:0000313" key="3">
    <source>
        <dbReference type="EMBL" id="KAB5533894.1"/>
    </source>
</evidence>
<dbReference type="Gene3D" id="3.40.30.10">
    <property type="entry name" value="Glutaredoxin"/>
    <property type="match status" value="1"/>
</dbReference>
<dbReference type="InterPro" id="IPR036249">
    <property type="entry name" value="Thioredoxin-like_sf"/>
</dbReference>
<dbReference type="EMBL" id="VDCV01000011">
    <property type="protein sequence ID" value="KAB5533836.1"/>
    <property type="molecule type" value="Genomic_DNA"/>
</dbReference>
<dbReference type="Proteomes" id="UP000326939">
    <property type="component" value="Chromosome 11"/>
</dbReference>
<keyword evidence="4" id="KW-1185">Reference proteome</keyword>
<accession>A0A5N5KU03</accession>
<dbReference type="AlphaFoldDB" id="A0A5N5KU03"/>
<name>A0A5N5KU03_9ROSI</name>
<reference evidence="4" key="1">
    <citation type="journal article" date="2019" name="Gigascience">
        <title>De novo genome assembly of the endangered Acer yangbiense, a plant species with extremely small populations endemic to Yunnan Province, China.</title>
        <authorList>
            <person name="Yang J."/>
            <person name="Wariss H.M."/>
            <person name="Tao L."/>
            <person name="Zhang R."/>
            <person name="Yun Q."/>
            <person name="Hollingsworth P."/>
            <person name="Dao Z."/>
            <person name="Luo G."/>
            <person name="Guo H."/>
            <person name="Ma Y."/>
            <person name="Sun W."/>
        </authorList>
    </citation>
    <scope>NUCLEOTIDE SEQUENCE [LARGE SCALE GENOMIC DNA]</scope>
    <source>
        <strain evidence="4">cv. br00</strain>
    </source>
</reference>
<reference evidence="3" key="2">
    <citation type="journal article" date="2019" name="Nat. Commun.">
        <title>Genome-wide analysis of Cushion willow provides insights into alpine plant divergence in a biodiversity hotspot.</title>
        <authorList>
            <person name="Chen J.H."/>
            <person name="Huang Y."/>
            <person name="Brachi B."/>
            <person name="Yun Q.Z."/>
            <person name="Zhang W."/>
            <person name="Lu W."/>
            <person name="Li H.N."/>
            <person name="Li W.Q."/>
            <person name="Sun X.D."/>
            <person name="Wang G.Y."/>
            <person name="He J."/>
            <person name="Zhou Z."/>
            <person name="Chen K.Y."/>
            <person name="Ji Y.H."/>
            <person name="Shi M.M."/>
            <person name="Sun W.G."/>
            <person name="Yang Y.P."/>
            <person name="Zhang R.G."/>
            <person name="Abbott R.J."/>
            <person name="Sun H."/>
        </authorList>
    </citation>
    <scope>NUCLEOTIDE SEQUENCE</scope>
    <source>
        <strain evidence="3">Br00</strain>
        <tissue evidence="3">Leaf</tissue>
    </source>
</reference>
<protein>
    <recommendedName>
        <fullName evidence="5">Thioredoxin-like fold domain-containing protein</fullName>
    </recommendedName>
</protein>
<feature type="region of interest" description="Disordered" evidence="1">
    <location>
        <begin position="22"/>
        <end position="47"/>
    </location>
</feature>
<evidence type="ECO:0000313" key="2">
    <source>
        <dbReference type="EMBL" id="KAB5533836.1"/>
    </source>
</evidence>
<dbReference type="EMBL" id="VDCV01000011">
    <property type="protein sequence ID" value="KAB5533894.1"/>
    <property type="molecule type" value="Genomic_DNA"/>
</dbReference>
<comment type="caution">
    <text evidence="3">The sequence shown here is derived from an EMBL/GenBank/DDBJ whole genome shotgun (WGS) entry which is preliminary data.</text>
</comment>